<keyword evidence="4" id="KW-1133">Transmembrane helix</keyword>
<feature type="region of interest" description="Disordered" evidence="7">
    <location>
        <begin position="673"/>
        <end position="699"/>
    </location>
</feature>
<evidence type="ECO:0000256" key="1">
    <source>
        <dbReference type="ARBA" id="ARBA00004167"/>
    </source>
</evidence>
<dbReference type="AlphaFoldDB" id="A0A913X0U7"/>
<feature type="chain" id="PRO_5037564389" description="WSC domain-containing protein" evidence="8">
    <location>
        <begin position="22"/>
        <end position="904"/>
    </location>
</feature>
<feature type="compositionally biased region" description="Basic and acidic residues" evidence="7">
    <location>
        <begin position="97"/>
        <end position="119"/>
    </location>
</feature>
<evidence type="ECO:0000256" key="5">
    <source>
        <dbReference type="ARBA" id="ARBA00023136"/>
    </source>
</evidence>
<keyword evidence="2" id="KW-0812">Transmembrane</keyword>
<comment type="subcellular location">
    <subcellularLocation>
        <location evidence="1">Membrane</location>
        <topology evidence="1">Single-pass membrane protein</topology>
    </subcellularLocation>
</comment>
<accession>A0A913X0U7</accession>
<keyword evidence="11" id="KW-1185">Reference proteome</keyword>
<dbReference type="InterPro" id="IPR051836">
    <property type="entry name" value="Kremen_rcpt"/>
</dbReference>
<feature type="signal peptide" evidence="8">
    <location>
        <begin position="1"/>
        <end position="21"/>
    </location>
</feature>
<sequence length="904" mass="101433">MKTVAILCITLMVLMVYQVTGLPIEKELLRVKRKGDQEESDTGQRLHRRDMELFKEIESLEDDVEIRRKKRFHSEDKNDNNDIEKYPNKMAARSSRSSREDNDITARGMERFLIREGKNKGIKQPAKRSTLGSGMESDYTSSGSASGVWISDSEANSMLNENKTPQESSLENIVAALSDQPRDHETEDTSSGSGLWGASGSDDDLPKFFSAAASNSHYMEVGHVESGSGSGETKQANLVSDLAEELHQQASTKQDDHAHPKQKRSSDSFVEGNDILHEFFEGAGIIHRSKREKIDNSLEEKLASFFRNLKGDTVASHEPQTPNEPPPIPAVVTSKRKSKVTKTAREVYQENTEGLTGLSLVRRFYRDQDMDVNTGQGEKIYPDSVIPLDDALTFKKDKIETKLLHQETISKKKKAIDQTETRKSNPYEPRVVHQKEIPRTHVTIIEEPAIYSKTDDSMDSNDGGMNSKEDESEPAIEIHERAIREDGYVGCYADQSPNRDLPIPLSVRNLTPTNCRLACKDAGHAYAGLQYGYLCRCGDNYGKYPRLDESQCSTACKGDKTQICGGFFRSSIYATEGVTEPTQGDFLHVESVRPLNAAIKTQAATPNFMPPVVPPQPYLQPNPLSYSSSATQLAQSYIAPEEPKIIYHSETPLQDTPVQTTVKARVVRIPQPKYNPGISSTIRPERKSTIGKPSTPKPPAIKPIQPHYMHNQHGAAPNEKPKVNYFKHLTTNPATQIFTGSIKLKQSWLDGLTKVDSPEYKILSGNIEEAFKQMFKKDPKFITAKVHGFSKGLVRHNPDTIRKVVASFSLTFQRGTNGIENKVVKGVKDTGKLFDMPAYEQSIKIREYNRMTDSKPQAAMKIEKKRDTTKEIRRNDGPKTKLPYTLELFLMKDQMSREKRSDSQ</sequence>
<reference evidence="10" key="1">
    <citation type="submission" date="2022-11" db="UniProtKB">
        <authorList>
            <consortium name="EnsemblMetazoa"/>
        </authorList>
    </citation>
    <scope>IDENTIFICATION</scope>
</reference>
<dbReference type="OrthoDB" id="5964373at2759"/>
<evidence type="ECO:0000256" key="7">
    <source>
        <dbReference type="SAM" id="MobiDB-lite"/>
    </source>
</evidence>
<evidence type="ECO:0000313" key="10">
    <source>
        <dbReference type="EnsemblMetazoa" id="XP_020897164.1"/>
    </source>
</evidence>
<keyword evidence="3 8" id="KW-0732">Signal</keyword>
<evidence type="ECO:0000256" key="2">
    <source>
        <dbReference type="ARBA" id="ARBA00022692"/>
    </source>
</evidence>
<evidence type="ECO:0000259" key="9">
    <source>
        <dbReference type="PROSITE" id="PS51212"/>
    </source>
</evidence>
<dbReference type="Pfam" id="PF01822">
    <property type="entry name" value="WSC"/>
    <property type="match status" value="1"/>
</dbReference>
<dbReference type="GO" id="GO:0005886">
    <property type="term" value="C:plasma membrane"/>
    <property type="evidence" value="ECO:0007669"/>
    <property type="project" value="TreeGrafter"/>
</dbReference>
<feature type="region of interest" description="Disordered" evidence="7">
    <location>
        <begin position="247"/>
        <end position="270"/>
    </location>
</feature>
<dbReference type="KEGG" id="epa:110236030"/>
<feature type="domain" description="WSC" evidence="9">
    <location>
        <begin position="485"/>
        <end position="576"/>
    </location>
</feature>
<proteinExistence type="predicted"/>
<keyword evidence="6" id="KW-0325">Glycoprotein</keyword>
<dbReference type="SMART" id="SM00321">
    <property type="entry name" value="WSC"/>
    <property type="match status" value="1"/>
</dbReference>
<evidence type="ECO:0000256" key="8">
    <source>
        <dbReference type="SAM" id="SignalP"/>
    </source>
</evidence>
<protein>
    <recommendedName>
        <fullName evidence="9">WSC domain-containing protein</fullName>
    </recommendedName>
</protein>
<feature type="region of interest" description="Disordered" evidence="7">
    <location>
        <begin position="453"/>
        <end position="473"/>
    </location>
</feature>
<feature type="region of interest" description="Disordered" evidence="7">
    <location>
        <begin position="178"/>
        <end position="199"/>
    </location>
</feature>
<feature type="region of interest" description="Disordered" evidence="7">
    <location>
        <begin position="71"/>
        <end position="146"/>
    </location>
</feature>
<feature type="region of interest" description="Disordered" evidence="7">
    <location>
        <begin position="313"/>
        <end position="337"/>
    </location>
</feature>
<evidence type="ECO:0000256" key="6">
    <source>
        <dbReference type="ARBA" id="ARBA00023180"/>
    </source>
</evidence>
<evidence type="ECO:0000256" key="3">
    <source>
        <dbReference type="ARBA" id="ARBA00022729"/>
    </source>
</evidence>
<dbReference type="PANTHER" id="PTHR24269">
    <property type="entry name" value="KREMEN PROTEIN"/>
    <property type="match status" value="1"/>
</dbReference>
<dbReference type="PANTHER" id="PTHR24269:SF16">
    <property type="entry name" value="PROTEIN SLG1"/>
    <property type="match status" value="1"/>
</dbReference>
<feature type="compositionally biased region" description="Low complexity" evidence="7">
    <location>
        <begin position="190"/>
        <end position="199"/>
    </location>
</feature>
<dbReference type="OMA" id="DSEANSM"/>
<dbReference type="GeneID" id="110236030"/>
<evidence type="ECO:0000256" key="4">
    <source>
        <dbReference type="ARBA" id="ARBA00022989"/>
    </source>
</evidence>
<keyword evidence="5" id="KW-0472">Membrane</keyword>
<dbReference type="Proteomes" id="UP000887567">
    <property type="component" value="Unplaced"/>
</dbReference>
<evidence type="ECO:0000313" key="11">
    <source>
        <dbReference type="Proteomes" id="UP000887567"/>
    </source>
</evidence>
<dbReference type="InterPro" id="IPR002889">
    <property type="entry name" value="WSC_carb-bd"/>
</dbReference>
<dbReference type="PROSITE" id="PS51212">
    <property type="entry name" value="WSC"/>
    <property type="match status" value="1"/>
</dbReference>
<dbReference type="EnsemblMetazoa" id="XM_021041505.2">
    <property type="protein sequence ID" value="XP_020897164.1"/>
    <property type="gene ID" value="LOC110236030"/>
</dbReference>
<dbReference type="RefSeq" id="XP_020897164.1">
    <property type="nucleotide sequence ID" value="XM_021041505.2"/>
</dbReference>
<feature type="compositionally biased region" description="Basic and acidic residues" evidence="7">
    <location>
        <begin position="73"/>
        <end position="87"/>
    </location>
</feature>
<organism evidence="10 11">
    <name type="scientific">Exaiptasia diaphana</name>
    <name type="common">Tropical sea anemone</name>
    <name type="synonym">Aiptasia pulchella</name>
    <dbReference type="NCBI Taxonomy" id="2652724"/>
    <lineage>
        <taxon>Eukaryota</taxon>
        <taxon>Metazoa</taxon>
        <taxon>Cnidaria</taxon>
        <taxon>Anthozoa</taxon>
        <taxon>Hexacorallia</taxon>
        <taxon>Actiniaria</taxon>
        <taxon>Aiptasiidae</taxon>
        <taxon>Exaiptasia</taxon>
    </lineage>
</organism>
<name>A0A913X0U7_EXADI</name>